<evidence type="ECO:0000313" key="1">
    <source>
        <dbReference type="EMBL" id="CAB4149764.1"/>
    </source>
</evidence>
<evidence type="ECO:0000313" key="6">
    <source>
        <dbReference type="EMBL" id="CAB5227355.1"/>
    </source>
</evidence>
<dbReference type="EMBL" id="LR797269">
    <property type="protein sequence ID" value="CAB4197642.1"/>
    <property type="molecule type" value="Genomic_DNA"/>
</dbReference>
<dbReference type="EMBL" id="LR798373">
    <property type="protein sequence ID" value="CAB5227355.1"/>
    <property type="molecule type" value="Genomic_DNA"/>
</dbReference>
<evidence type="ECO:0000313" key="3">
    <source>
        <dbReference type="EMBL" id="CAB4182422.1"/>
    </source>
</evidence>
<reference evidence="1" key="1">
    <citation type="submission" date="2020-04" db="EMBL/GenBank/DDBJ databases">
        <authorList>
            <person name="Chiriac C."/>
            <person name="Salcher M."/>
            <person name="Ghai R."/>
            <person name="Kavagutti S V."/>
        </authorList>
    </citation>
    <scope>NUCLEOTIDE SEQUENCE</scope>
</reference>
<gene>
    <name evidence="3" type="ORF">UFOVP1079_20</name>
    <name evidence="4" type="ORF">UFOVP1320_24</name>
    <name evidence="5" type="ORF">UFOVP1431_31</name>
    <name evidence="6" type="ORF">UFOVP1527_32</name>
    <name evidence="1" type="ORF">UFOVP548_39</name>
    <name evidence="2" type="ORF">UFOVP904_39</name>
</gene>
<accession>A0A6J5MSE9</accession>
<protein>
    <submittedName>
        <fullName evidence="1">Uncharacterized protein</fullName>
    </submittedName>
</protein>
<dbReference type="EMBL" id="LR796520">
    <property type="protein sequence ID" value="CAB4149764.1"/>
    <property type="molecule type" value="Genomic_DNA"/>
</dbReference>
<dbReference type="EMBL" id="LR797378">
    <property type="protein sequence ID" value="CAB4211741.1"/>
    <property type="molecule type" value="Genomic_DNA"/>
</dbReference>
<sequence length="44" mass="5382">MFDIFYWNAEDKTSNCVRVWELKLAQAIWDTIKKEGYQMLNERP</sequence>
<name>A0A6J5MSE9_9CAUD</name>
<evidence type="ECO:0000313" key="2">
    <source>
        <dbReference type="EMBL" id="CAB4170103.1"/>
    </source>
</evidence>
<proteinExistence type="predicted"/>
<organism evidence="1">
    <name type="scientific">uncultured Caudovirales phage</name>
    <dbReference type="NCBI Taxonomy" id="2100421"/>
    <lineage>
        <taxon>Viruses</taxon>
        <taxon>Duplodnaviria</taxon>
        <taxon>Heunggongvirae</taxon>
        <taxon>Uroviricota</taxon>
        <taxon>Caudoviricetes</taxon>
        <taxon>Peduoviridae</taxon>
        <taxon>Maltschvirus</taxon>
        <taxon>Maltschvirus maltsch</taxon>
    </lineage>
</organism>
<evidence type="ECO:0000313" key="4">
    <source>
        <dbReference type="EMBL" id="CAB4197642.1"/>
    </source>
</evidence>
<dbReference type="EMBL" id="LR797037">
    <property type="protein sequence ID" value="CAB4182422.1"/>
    <property type="molecule type" value="Genomic_DNA"/>
</dbReference>
<evidence type="ECO:0000313" key="5">
    <source>
        <dbReference type="EMBL" id="CAB4211741.1"/>
    </source>
</evidence>
<dbReference type="EMBL" id="LR796851">
    <property type="protein sequence ID" value="CAB4170103.1"/>
    <property type="molecule type" value="Genomic_DNA"/>
</dbReference>